<sequence>MSNTMHIALPSISCGGCVSAVETALGGLAGVSEFEVSLAEHQAKVTGTAASAAVIKAIEDAGFSAELIKE</sequence>
<evidence type="ECO:0000256" key="1">
    <source>
        <dbReference type="ARBA" id="ARBA00022723"/>
    </source>
</evidence>
<dbReference type="Proteomes" id="UP000268033">
    <property type="component" value="Unassembled WGS sequence"/>
</dbReference>
<reference evidence="3 4" key="1">
    <citation type="submission" date="2018-11" db="EMBL/GenBank/DDBJ databases">
        <title>Genomic Encyclopedia of Type Strains, Phase IV (KMG-IV): sequencing the most valuable type-strain genomes for metagenomic binning, comparative biology and taxonomic classification.</title>
        <authorList>
            <person name="Goeker M."/>
        </authorList>
    </citation>
    <scope>NUCLEOTIDE SEQUENCE [LARGE SCALE GENOMIC DNA]</scope>
    <source>
        <strain evidence="3 4">DSM 21945</strain>
    </source>
</reference>
<dbReference type="STRING" id="584787.GCA_001247655_01689"/>
<dbReference type="SUPFAM" id="SSF55008">
    <property type="entry name" value="HMA, heavy metal-associated domain"/>
    <property type="match status" value="1"/>
</dbReference>
<evidence type="ECO:0000313" key="3">
    <source>
        <dbReference type="EMBL" id="ROQ30412.1"/>
    </source>
</evidence>
<accession>A0A3N1PG24</accession>
<dbReference type="CDD" id="cd00371">
    <property type="entry name" value="HMA"/>
    <property type="match status" value="1"/>
</dbReference>
<gene>
    <name evidence="3" type="ORF">EDC28_10198</name>
</gene>
<organism evidence="3 4">
    <name type="scientific">Gallaecimonas pentaromativorans</name>
    <dbReference type="NCBI Taxonomy" id="584787"/>
    <lineage>
        <taxon>Bacteria</taxon>
        <taxon>Pseudomonadati</taxon>
        <taxon>Pseudomonadota</taxon>
        <taxon>Gammaproteobacteria</taxon>
        <taxon>Enterobacterales</taxon>
        <taxon>Gallaecimonadaceae</taxon>
        <taxon>Gallaecimonas</taxon>
    </lineage>
</organism>
<dbReference type="EMBL" id="RJUL01000001">
    <property type="protein sequence ID" value="ROQ30412.1"/>
    <property type="molecule type" value="Genomic_DNA"/>
</dbReference>
<evidence type="ECO:0000259" key="2">
    <source>
        <dbReference type="PROSITE" id="PS50846"/>
    </source>
</evidence>
<dbReference type="Pfam" id="PF00403">
    <property type="entry name" value="HMA"/>
    <property type="match status" value="1"/>
</dbReference>
<dbReference type="InterPro" id="IPR017969">
    <property type="entry name" value="Heavy-metal-associated_CS"/>
</dbReference>
<dbReference type="PROSITE" id="PS01047">
    <property type="entry name" value="HMA_1"/>
    <property type="match status" value="1"/>
</dbReference>
<dbReference type="Gene3D" id="3.30.70.100">
    <property type="match status" value="1"/>
</dbReference>
<evidence type="ECO:0000313" key="4">
    <source>
        <dbReference type="Proteomes" id="UP000268033"/>
    </source>
</evidence>
<keyword evidence="4" id="KW-1185">Reference proteome</keyword>
<dbReference type="InterPro" id="IPR036163">
    <property type="entry name" value="HMA_dom_sf"/>
</dbReference>
<dbReference type="InterPro" id="IPR006121">
    <property type="entry name" value="HMA_dom"/>
</dbReference>
<comment type="caution">
    <text evidence="3">The sequence shown here is derived from an EMBL/GenBank/DDBJ whole genome shotgun (WGS) entry which is preliminary data.</text>
</comment>
<protein>
    <submittedName>
        <fullName evidence="3">Copper chaperone CopZ</fullName>
    </submittedName>
</protein>
<feature type="domain" description="HMA" evidence="2">
    <location>
        <begin position="3"/>
        <end position="66"/>
    </location>
</feature>
<dbReference type="OrthoDB" id="9814359at2"/>
<dbReference type="RefSeq" id="WP_050657702.1">
    <property type="nucleotide sequence ID" value="NZ_JBLXEP010000001.1"/>
</dbReference>
<dbReference type="AlphaFoldDB" id="A0A3N1PG24"/>
<keyword evidence="1" id="KW-0479">Metal-binding</keyword>
<dbReference type="GO" id="GO:0046872">
    <property type="term" value="F:metal ion binding"/>
    <property type="evidence" value="ECO:0007669"/>
    <property type="project" value="UniProtKB-KW"/>
</dbReference>
<dbReference type="PROSITE" id="PS50846">
    <property type="entry name" value="HMA_2"/>
    <property type="match status" value="1"/>
</dbReference>
<proteinExistence type="predicted"/>
<name>A0A3N1PG24_9GAMM</name>